<dbReference type="InterPro" id="IPR022488">
    <property type="entry name" value="PPK2-related"/>
</dbReference>
<comment type="caution">
    <text evidence="2">The sequence shown here is derived from an EMBL/GenBank/DDBJ whole genome shotgun (WGS) entry which is preliminary data.</text>
</comment>
<keyword evidence="3" id="KW-1185">Reference proteome</keyword>
<keyword evidence="2" id="KW-0808">Transferase</keyword>
<evidence type="ECO:0000259" key="1">
    <source>
        <dbReference type="Pfam" id="PF03976"/>
    </source>
</evidence>
<evidence type="ECO:0000313" key="3">
    <source>
        <dbReference type="Proteomes" id="UP001500755"/>
    </source>
</evidence>
<dbReference type="InterPro" id="IPR022300">
    <property type="entry name" value="PPK2-rel_1"/>
</dbReference>
<dbReference type="PANTHER" id="PTHR34383">
    <property type="entry name" value="POLYPHOSPHATE:AMP PHOSPHOTRANSFERASE-RELATED"/>
    <property type="match status" value="1"/>
</dbReference>
<dbReference type="EMBL" id="BAAANO010000017">
    <property type="protein sequence ID" value="GAA2008741.1"/>
    <property type="molecule type" value="Genomic_DNA"/>
</dbReference>
<dbReference type="NCBIfam" id="TIGR03709">
    <property type="entry name" value="PPK2_rel_1"/>
    <property type="match status" value="1"/>
</dbReference>
<keyword evidence="2" id="KW-0418">Kinase</keyword>
<dbReference type="Pfam" id="PF03976">
    <property type="entry name" value="PPK2"/>
    <property type="match status" value="1"/>
</dbReference>
<dbReference type="Gene3D" id="3.40.50.300">
    <property type="entry name" value="P-loop containing nucleotide triphosphate hydrolases"/>
    <property type="match status" value="1"/>
</dbReference>
<gene>
    <name evidence="2" type="ORF">GCM10009755_19090</name>
</gene>
<evidence type="ECO:0000313" key="2">
    <source>
        <dbReference type="EMBL" id="GAA2008741.1"/>
    </source>
</evidence>
<dbReference type="GO" id="GO:0016301">
    <property type="term" value="F:kinase activity"/>
    <property type="evidence" value="ECO:0007669"/>
    <property type="project" value="UniProtKB-KW"/>
</dbReference>
<reference evidence="2 3" key="1">
    <citation type="journal article" date="2019" name="Int. J. Syst. Evol. Microbiol.">
        <title>The Global Catalogue of Microorganisms (GCM) 10K type strain sequencing project: providing services to taxonomists for standard genome sequencing and annotation.</title>
        <authorList>
            <consortium name="The Broad Institute Genomics Platform"/>
            <consortium name="The Broad Institute Genome Sequencing Center for Infectious Disease"/>
            <person name="Wu L."/>
            <person name="Ma J."/>
        </authorList>
    </citation>
    <scope>NUCLEOTIDE SEQUENCE [LARGE SCALE GENOMIC DNA]</scope>
    <source>
        <strain evidence="2 3">JCM 14546</strain>
    </source>
</reference>
<dbReference type="RefSeq" id="WP_344309131.1">
    <property type="nucleotide sequence ID" value="NZ_BAAANO010000017.1"/>
</dbReference>
<name>A0ABN2TGI5_9MICO</name>
<organism evidence="2 3">
    <name type="scientific">Brevibacterium samyangense</name>
    <dbReference type="NCBI Taxonomy" id="366888"/>
    <lineage>
        <taxon>Bacteria</taxon>
        <taxon>Bacillati</taxon>
        <taxon>Actinomycetota</taxon>
        <taxon>Actinomycetes</taxon>
        <taxon>Micrococcales</taxon>
        <taxon>Brevibacteriaceae</taxon>
        <taxon>Brevibacterium</taxon>
    </lineage>
</organism>
<dbReference type="PANTHER" id="PTHR34383:SF3">
    <property type="entry name" value="POLYPHOSPHATE:AMP PHOSPHOTRANSFERASE"/>
    <property type="match status" value="1"/>
</dbReference>
<sequence length="298" mass="33862">MEIRPAVVPPLADNVPQASPAEVSRLLRFRKGLDFGGVDTRATPGFEGDKLAGRAAHVLDNEVLSDLQERLFANARTGKFVKALLLVLQGRDSSGKGGVVKHVVGALSPHGVHVAAFGVPTEEEASHHFLWRIYRELPRYGHIGVFDRSHYEDILAARMHRLVPPKVWKGRYDTVNEFEESLADSGIDVVKVMLTISKEEQAERLRDRLERADKHWKFAPSDIADRENWDAYTEAFQDVLDRTHKDHAPWYVVPADRKWYARWAITRILVHHLERMDLAWPTGSFDPEAELARLEASR</sequence>
<accession>A0ABN2TGI5</accession>
<proteinExistence type="predicted"/>
<feature type="domain" description="Polyphosphate kinase-2-related" evidence="1">
    <location>
        <begin position="64"/>
        <end position="277"/>
    </location>
</feature>
<dbReference type="SUPFAM" id="SSF52540">
    <property type="entry name" value="P-loop containing nucleoside triphosphate hydrolases"/>
    <property type="match status" value="1"/>
</dbReference>
<dbReference type="Proteomes" id="UP001500755">
    <property type="component" value="Unassembled WGS sequence"/>
</dbReference>
<protein>
    <submittedName>
        <fullName evidence="2">Polyphosphate kinase 2 family protein</fullName>
    </submittedName>
</protein>
<dbReference type="InterPro" id="IPR027417">
    <property type="entry name" value="P-loop_NTPase"/>
</dbReference>